<dbReference type="GO" id="GO:0004180">
    <property type="term" value="F:carboxypeptidase activity"/>
    <property type="evidence" value="ECO:0007669"/>
    <property type="project" value="UniProtKB-KW"/>
</dbReference>
<keyword evidence="2" id="KW-1133">Transmembrane helix</keyword>
<dbReference type="AlphaFoldDB" id="A0A7Z0V0E4"/>
<evidence type="ECO:0000313" key="5">
    <source>
        <dbReference type="Proteomes" id="UP000078446"/>
    </source>
</evidence>
<evidence type="ECO:0000313" key="4">
    <source>
        <dbReference type="EMBL" id="OAV02062.1"/>
    </source>
</evidence>
<organism evidence="4 5">
    <name type="scientific">Moraxella catarrhalis</name>
    <name type="common">Branhamella catarrhalis</name>
    <dbReference type="NCBI Taxonomy" id="480"/>
    <lineage>
        <taxon>Bacteria</taxon>
        <taxon>Pseudomonadati</taxon>
        <taxon>Pseudomonadota</taxon>
        <taxon>Gammaproteobacteria</taxon>
        <taxon>Moraxellales</taxon>
        <taxon>Moraxellaceae</taxon>
        <taxon>Moraxella</taxon>
    </lineage>
</organism>
<sequence>MPPKRSYTPKNPKKPNYLNKMGWVLIVFGSLGMTVFGYQFYQQNQTDEDKNHTLMSALTQPQMQQPYMGGSNPVQPVIYTNQSIEINELTKPLELTTSKPARLQEVHGVFNQSSIKLVPIPKKYTLKPEKIHPEVYNPLITMIQAAQADNIKLSVVSAFRSYQRQKQIWENKWGNRPNDDINHAKNILKWSSFPGTSRHHWGTDVDFNSVETAYWKSKAGVKVYEWLQNNASKYGFCQTYGTDRHHGYNPEPWHWSYMPVADRYLAQISNPAVLEVVLNQGVKGSEAVRQSGDLMNYVTSINACQVTYPQDSQQNIQNAQYLAQTDLNPPEQHSDPNPPVLTKPPLGSKPYISHEGHKIAPNIEDNLSEPK</sequence>
<reference evidence="4 5" key="1">
    <citation type="journal article" date="2016" name="Genome Biol. Evol.">
        <title>Comparative Genomic Analyses of the Moraxella catarrhalis Serosensitive and Seroresistant Lineages Demonstrate Their Independent Evolution.</title>
        <authorList>
            <person name="Earl J.P."/>
            <person name="de Vries S.P."/>
            <person name="Ahmed A."/>
            <person name="Powell E."/>
            <person name="Schultz M.P."/>
            <person name="Hermans P.W."/>
            <person name="Hill D.J."/>
            <person name="Zhou Z."/>
            <person name="Constantinidou C.I."/>
            <person name="Hu F.Z."/>
            <person name="Bootsma H.J."/>
            <person name="Ehrlich G.D."/>
        </authorList>
    </citation>
    <scope>NUCLEOTIDE SEQUENCE [LARGE SCALE GENOMIC DNA]</scope>
    <source>
        <strain evidence="4 5">Z7574</strain>
    </source>
</reference>
<protein>
    <submittedName>
        <fullName evidence="4">D,D-carboxypeptidase family protein</fullName>
    </submittedName>
</protein>
<keyword evidence="2" id="KW-0812">Transmembrane</keyword>
<dbReference type="Proteomes" id="UP000078446">
    <property type="component" value="Unassembled WGS sequence"/>
</dbReference>
<dbReference type="InterPro" id="IPR009045">
    <property type="entry name" value="Zn_M74/Hedgehog-like"/>
</dbReference>
<dbReference type="PANTHER" id="PTHR34385:SF1">
    <property type="entry name" value="PEPTIDOGLYCAN L-ALANYL-D-GLUTAMATE ENDOPEPTIDASE CWLK"/>
    <property type="match status" value="1"/>
</dbReference>
<accession>A0A7Z0V0E4</accession>
<dbReference type="InterPro" id="IPR003709">
    <property type="entry name" value="VanY-like_core_dom"/>
</dbReference>
<dbReference type="RefSeq" id="WP_227513599.1">
    <property type="nucleotide sequence ID" value="NZ_LXHE01000002.1"/>
</dbReference>
<comment type="caution">
    <text evidence="4">The sequence shown here is derived from an EMBL/GenBank/DDBJ whole genome shotgun (WGS) entry which is preliminary data.</text>
</comment>
<keyword evidence="4" id="KW-0121">Carboxypeptidase</keyword>
<evidence type="ECO:0000259" key="3">
    <source>
        <dbReference type="Pfam" id="PF02557"/>
    </source>
</evidence>
<dbReference type="PANTHER" id="PTHR34385">
    <property type="entry name" value="D-ALANYL-D-ALANINE CARBOXYPEPTIDASE"/>
    <property type="match status" value="1"/>
</dbReference>
<evidence type="ECO:0000256" key="2">
    <source>
        <dbReference type="SAM" id="Phobius"/>
    </source>
</evidence>
<name>A0A7Z0V0E4_MORCA</name>
<keyword evidence="4" id="KW-0645">Protease</keyword>
<keyword evidence="2" id="KW-0472">Membrane</keyword>
<dbReference type="Pfam" id="PF02557">
    <property type="entry name" value="VanY"/>
    <property type="match status" value="1"/>
</dbReference>
<dbReference type="GO" id="GO:0006508">
    <property type="term" value="P:proteolysis"/>
    <property type="evidence" value="ECO:0007669"/>
    <property type="project" value="InterPro"/>
</dbReference>
<feature type="transmembrane region" description="Helical" evidence="2">
    <location>
        <begin position="21"/>
        <end position="41"/>
    </location>
</feature>
<proteinExistence type="predicted"/>
<dbReference type="SUPFAM" id="SSF55166">
    <property type="entry name" value="Hedgehog/DD-peptidase"/>
    <property type="match status" value="1"/>
</dbReference>
<evidence type="ECO:0000256" key="1">
    <source>
        <dbReference type="SAM" id="MobiDB-lite"/>
    </source>
</evidence>
<dbReference type="Gene3D" id="3.30.1380.10">
    <property type="match status" value="1"/>
</dbReference>
<dbReference type="InterPro" id="IPR052179">
    <property type="entry name" value="DD-CPase-like"/>
</dbReference>
<gene>
    <name evidence="4" type="ORF">AO382_0428</name>
</gene>
<keyword evidence="4" id="KW-0378">Hydrolase</keyword>
<dbReference type="CDD" id="cd14847">
    <property type="entry name" value="DD-carboxypeptidase_like"/>
    <property type="match status" value="1"/>
</dbReference>
<feature type="region of interest" description="Disordered" evidence="1">
    <location>
        <begin position="326"/>
        <end position="371"/>
    </location>
</feature>
<dbReference type="EMBL" id="LXHE01000002">
    <property type="protein sequence ID" value="OAV02062.1"/>
    <property type="molecule type" value="Genomic_DNA"/>
</dbReference>
<feature type="domain" description="D-alanyl-D-alanine carboxypeptidase-like core" evidence="3">
    <location>
        <begin position="130"/>
        <end position="259"/>
    </location>
</feature>